<keyword evidence="1" id="KW-0812">Transmembrane</keyword>
<evidence type="ECO:0000313" key="3">
    <source>
        <dbReference type="Proteomes" id="UP000315724"/>
    </source>
</evidence>
<accession>A0A517QJK3</accession>
<feature type="transmembrane region" description="Helical" evidence="1">
    <location>
        <begin position="23"/>
        <end position="43"/>
    </location>
</feature>
<keyword evidence="3" id="KW-1185">Reference proteome</keyword>
<dbReference type="KEGG" id="tpol:Mal48_10580"/>
<name>A0A517QJK3_9PLAN</name>
<keyword evidence="1" id="KW-1133">Transmembrane helix</keyword>
<keyword evidence="1" id="KW-0472">Membrane</keyword>
<sequence>MAVNFKSGREMHQIRFAKLTEHFLLGIAVICAVLGIASAIWAIKIWRRPQEDPEVEDGPSQS</sequence>
<gene>
    <name evidence="2" type="ORF">Mal48_10580</name>
</gene>
<reference evidence="2 3" key="1">
    <citation type="submission" date="2019-02" db="EMBL/GenBank/DDBJ databases">
        <title>Deep-cultivation of Planctomycetes and their phenomic and genomic characterization uncovers novel biology.</title>
        <authorList>
            <person name="Wiegand S."/>
            <person name="Jogler M."/>
            <person name="Boedeker C."/>
            <person name="Pinto D."/>
            <person name="Vollmers J."/>
            <person name="Rivas-Marin E."/>
            <person name="Kohn T."/>
            <person name="Peeters S.H."/>
            <person name="Heuer A."/>
            <person name="Rast P."/>
            <person name="Oberbeckmann S."/>
            <person name="Bunk B."/>
            <person name="Jeske O."/>
            <person name="Meyerdierks A."/>
            <person name="Storesund J.E."/>
            <person name="Kallscheuer N."/>
            <person name="Luecker S."/>
            <person name="Lage O.M."/>
            <person name="Pohl T."/>
            <person name="Merkel B.J."/>
            <person name="Hornburger P."/>
            <person name="Mueller R.-W."/>
            <person name="Bruemmer F."/>
            <person name="Labrenz M."/>
            <person name="Spormann A.M."/>
            <person name="Op den Camp H."/>
            <person name="Overmann J."/>
            <person name="Amann R."/>
            <person name="Jetten M.S.M."/>
            <person name="Mascher T."/>
            <person name="Medema M.H."/>
            <person name="Devos D.P."/>
            <person name="Kaster A.-K."/>
            <person name="Ovreas L."/>
            <person name="Rohde M."/>
            <person name="Galperin M.Y."/>
            <person name="Jogler C."/>
        </authorList>
    </citation>
    <scope>NUCLEOTIDE SEQUENCE [LARGE SCALE GENOMIC DNA]</scope>
    <source>
        <strain evidence="2 3">Mal48</strain>
    </source>
</reference>
<organism evidence="2 3">
    <name type="scientific">Thalassoglobus polymorphus</name>
    <dbReference type="NCBI Taxonomy" id="2527994"/>
    <lineage>
        <taxon>Bacteria</taxon>
        <taxon>Pseudomonadati</taxon>
        <taxon>Planctomycetota</taxon>
        <taxon>Planctomycetia</taxon>
        <taxon>Planctomycetales</taxon>
        <taxon>Planctomycetaceae</taxon>
        <taxon>Thalassoglobus</taxon>
    </lineage>
</organism>
<dbReference type="EMBL" id="CP036267">
    <property type="protein sequence ID" value="QDT31822.1"/>
    <property type="molecule type" value="Genomic_DNA"/>
</dbReference>
<protein>
    <submittedName>
        <fullName evidence="2">Uncharacterized protein</fullName>
    </submittedName>
</protein>
<proteinExistence type="predicted"/>
<evidence type="ECO:0000256" key="1">
    <source>
        <dbReference type="SAM" id="Phobius"/>
    </source>
</evidence>
<dbReference type="AlphaFoldDB" id="A0A517QJK3"/>
<dbReference type="RefSeq" id="WP_231739918.1">
    <property type="nucleotide sequence ID" value="NZ_CP036267.1"/>
</dbReference>
<evidence type="ECO:0000313" key="2">
    <source>
        <dbReference type="EMBL" id="QDT31822.1"/>
    </source>
</evidence>
<dbReference type="Proteomes" id="UP000315724">
    <property type="component" value="Chromosome"/>
</dbReference>